<accession>A0ACC1RE32</accession>
<sequence>MELRCRVRMFRALPVKGEVVSRYWTPAAAHDLPNRNIAEANLESHMVWSGCTSTKRTWRLAAPSRRIRSGDGALWDLRPLTLEQLRLAAIEEAKMEESSRPRFAKSTMIGDIADVLARLAHTGTEALQRGEPCSKYVGVEAGGGSTEAWESGWDET</sequence>
<gene>
    <name evidence="1" type="ORF">NM208_g15706</name>
</gene>
<protein>
    <submittedName>
        <fullName evidence="1">Uncharacterized protein</fullName>
    </submittedName>
</protein>
<evidence type="ECO:0000313" key="1">
    <source>
        <dbReference type="EMBL" id="KAJ3509165.1"/>
    </source>
</evidence>
<proteinExistence type="predicted"/>
<comment type="caution">
    <text evidence="1">The sequence shown here is derived from an EMBL/GenBank/DDBJ whole genome shotgun (WGS) entry which is preliminary data.</text>
</comment>
<name>A0ACC1RE32_9HYPO</name>
<dbReference type="Proteomes" id="UP001148629">
    <property type="component" value="Unassembled WGS sequence"/>
</dbReference>
<organism evidence="1 2">
    <name type="scientific">Fusarium decemcellulare</name>
    <dbReference type="NCBI Taxonomy" id="57161"/>
    <lineage>
        <taxon>Eukaryota</taxon>
        <taxon>Fungi</taxon>
        <taxon>Dikarya</taxon>
        <taxon>Ascomycota</taxon>
        <taxon>Pezizomycotina</taxon>
        <taxon>Sordariomycetes</taxon>
        <taxon>Hypocreomycetidae</taxon>
        <taxon>Hypocreales</taxon>
        <taxon>Nectriaceae</taxon>
        <taxon>Fusarium</taxon>
        <taxon>Fusarium decemcellulare species complex</taxon>
    </lineage>
</organism>
<keyword evidence="2" id="KW-1185">Reference proteome</keyword>
<reference evidence="1" key="1">
    <citation type="submission" date="2022-08" db="EMBL/GenBank/DDBJ databases">
        <title>Genome Sequence of Fusarium decemcellulare.</title>
        <authorList>
            <person name="Buettner E."/>
        </authorList>
    </citation>
    <scope>NUCLEOTIDE SEQUENCE</scope>
    <source>
        <strain evidence="1">Babe19</strain>
    </source>
</reference>
<evidence type="ECO:0000313" key="2">
    <source>
        <dbReference type="Proteomes" id="UP001148629"/>
    </source>
</evidence>
<dbReference type="EMBL" id="JANRMS010004394">
    <property type="protein sequence ID" value="KAJ3509165.1"/>
    <property type="molecule type" value="Genomic_DNA"/>
</dbReference>